<accession>A0A7W2TWF8</accession>
<keyword evidence="3" id="KW-1185">Reference proteome</keyword>
<evidence type="ECO:0000256" key="1">
    <source>
        <dbReference type="SAM" id="SignalP"/>
    </source>
</evidence>
<dbReference type="Proteomes" id="UP000539350">
    <property type="component" value="Unassembled WGS sequence"/>
</dbReference>
<comment type="caution">
    <text evidence="2">The sequence shown here is derived from an EMBL/GenBank/DDBJ whole genome shotgun (WGS) entry which is preliminary data.</text>
</comment>
<feature type="chain" id="PRO_5031014935" evidence="1">
    <location>
        <begin position="27"/>
        <end position="145"/>
    </location>
</feature>
<dbReference type="InterPro" id="IPR030972">
    <property type="entry name" value="UrcA_uranyl"/>
</dbReference>
<sequence length="145" mass="15852">MNSKPMIPIAALSLSMLATLGLNAQAGSGIEETKVVEEETPLSYQLPAQEDNRRVQHSIAVGYADLNLNHNAGLEVLYQRLESATIQVCGPREDGRNIALYRDQQRCLNRAMDGAIAKIGHLGLDDMHLARSGRRVDRGQAFAGR</sequence>
<dbReference type="RefSeq" id="WP_182171942.1">
    <property type="nucleotide sequence ID" value="NZ_JACFXU010000014.1"/>
</dbReference>
<reference evidence="2 3" key="1">
    <citation type="submission" date="2020-07" db="EMBL/GenBank/DDBJ databases">
        <title>Halieaceae bacterium, F7430, whole genome shotgun sequencing project.</title>
        <authorList>
            <person name="Jiang S."/>
            <person name="Liu Z.W."/>
            <person name="Du Z.J."/>
        </authorList>
    </citation>
    <scope>NUCLEOTIDE SEQUENCE [LARGE SCALE GENOMIC DNA]</scope>
    <source>
        <strain evidence="2 3">F7430</strain>
    </source>
</reference>
<dbReference type="NCBIfam" id="TIGR04433">
    <property type="entry name" value="UrcA_uranyl"/>
    <property type="match status" value="1"/>
</dbReference>
<name>A0A7W2TWF8_9GAMM</name>
<protein>
    <submittedName>
        <fullName evidence="2">UrcA family protein</fullName>
    </submittedName>
</protein>
<feature type="signal peptide" evidence="1">
    <location>
        <begin position="1"/>
        <end position="26"/>
    </location>
</feature>
<evidence type="ECO:0000313" key="3">
    <source>
        <dbReference type="Proteomes" id="UP000539350"/>
    </source>
</evidence>
<keyword evidence="1" id="KW-0732">Signal</keyword>
<gene>
    <name evidence="2" type="ORF">H2508_08660</name>
</gene>
<evidence type="ECO:0000313" key="2">
    <source>
        <dbReference type="EMBL" id="MBA6413177.1"/>
    </source>
</evidence>
<dbReference type="EMBL" id="JACFXU010000014">
    <property type="protein sequence ID" value="MBA6413177.1"/>
    <property type="molecule type" value="Genomic_DNA"/>
</dbReference>
<proteinExistence type="predicted"/>
<organism evidence="2 3">
    <name type="scientific">Sediminihaliea albiluteola</name>
    <dbReference type="NCBI Taxonomy" id="2758564"/>
    <lineage>
        <taxon>Bacteria</taxon>
        <taxon>Pseudomonadati</taxon>
        <taxon>Pseudomonadota</taxon>
        <taxon>Gammaproteobacteria</taxon>
        <taxon>Cellvibrionales</taxon>
        <taxon>Halieaceae</taxon>
        <taxon>Sediminihaliea</taxon>
    </lineage>
</organism>
<dbReference type="AlphaFoldDB" id="A0A7W2TWF8"/>